<reference evidence="3" key="1">
    <citation type="submission" date="2022-11" db="EMBL/GenBank/DDBJ databases">
        <authorList>
            <person name="Kikuchi T."/>
        </authorList>
    </citation>
    <scope>NUCLEOTIDE SEQUENCE</scope>
    <source>
        <strain evidence="3">PS1010</strain>
    </source>
</reference>
<sequence>MYNGDRYYSNDPRRGDPYSQRHQDPYSHHHHQQPQHHSQYSPQHQYHPQQYISHTNVNYGGPNQGDMDIAKTFDHEPFRHTDPKYKCLCNKMHVKQGCRFILAFLVGIVVLGILLLILNWNVGTWTTFILHAILLVGVIACAFALFVAMKSEKENLLLPVAGIAALGALISLIFFIFTLWSLIDPSGTTGQLVNNFVVNQNASQTEDFGLNENRDEIQTVSAVSMVLSLLGIAASIWVAFVVYKYFKYLKDMKFARNPKNQVHIEINDINKKGAKQ</sequence>
<feature type="transmembrane region" description="Helical" evidence="2">
    <location>
        <begin position="100"/>
        <end position="122"/>
    </location>
</feature>
<organism evidence="3 4">
    <name type="scientific">Caenorhabditis angaria</name>
    <dbReference type="NCBI Taxonomy" id="860376"/>
    <lineage>
        <taxon>Eukaryota</taxon>
        <taxon>Metazoa</taxon>
        <taxon>Ecdysozoa</taxon>
        <taxon>Nematoda</taxon>
        <taxon>Chromadorea</taxon>
        <taxon>Rhabditida</taxon>
        <taxon>Rhabditina</taxon>
        <taxon>Rhabditomorpha</taxon>
        <taxon>Rhabditoidea</taxon>
        <taxon>Rhabditidae</taxon>
        <taxon>Peloderinae</taxon>
        <taxon>Caenorhabditis</taxon>
    </lineage>
</organism>
<feature type="compositionally biased region" description="Basic and acidic residues" evidence="1">
    <location>
        <begin position="11"/>
        <end position="27"/>
    </location>
</feature>
<evidence type="ECO:0000256" key="2">
    <source>
        <dbReference type="SAM" id="Phobius"/>
    </source>
</evidence>
<feature type="transmembrane region" description="Helical" evidence="2">
    <location>
        <begin position="156"/>
        <end position="183"/>
    </location>
</feature>
<protein>
    <submittedName>
        <fullName evidence="3">Uncharacterized protein</fullName>
    </submittedName>
</protein>
<dbReference type="AlphaFoldDB" id="A0A9P1N932"/>
<accession>A0A9P1N932</accession>
<dbReference type="PANTHER" id="PTHR34851">
    <property type="entry name" value="PROTEIN CBG05235-RELATED"/>
    <property type="match status" value="1"/>
</dbReference>
<evidence type="ECO:0000313" key="3">
    <source>
        <dbReference type="EMBL" id="CAI5455694.1"/>
    </source>
</evidence>
<dbReference type="OrthoDB" id="5819326at2759"/>
<comment type="caution">
    <text evidence="3">The sequence shown here is derived from an EMBL/GenBank/DDBJ whole genome shotgun (WGS) entry which is preliminary data.</text>
</comment>
<feature type="region of interest" description="Disordered" evidence="1">
    <location>
        <begin position="1"/>
        <end position="44"/>
    </location>
</feature>
<dbReference type="Pfam" id="PF25093">
    <property type="entry name" value="DUF7807"/>
    <property type="match status" value="1"/>
</dbReference>
<evidence type="ECO:0000313" key="4">
    <source>
        <dbReference type="Proteomes" id="UP001152747"/>
    </source>
</evidence>
<gene>
    <name evidence="3" type="ORF">CAMP_LOCUS18331</name>
</gene>
<keyword evidence="2" id="KW-0812">Transmembrane</keyword>
<keyword evidence="4" id="KW-1185">Reference proteome</keyword>
<feature type="compositionally biased region" description="Low complexity" evidence="1">
    <location>
        <begin position="35"/>
        <end position="44"/>
    </location>
</feature>
<keyword evidence="2" id="KW-1133">Transmembrane helix</keyword>
<evidence type="ECO:0000256" key="1">
    <source>
        <dbReference type="SAM" id="MobiDB-lite"/>
    </source>
</evidence>
<feature type="transmembrane region" description="Helical" evidence="2">
    <location>
        <begin position="222"/>
        <end position="246"/>
    </location>
</feature>
<dbReference type="PANTHER" id="PTHR34851:SF5">
    <property type="entry name" value="MARVEL DOMAIN-CONTAINING PROTEIN"/>
    <property type="match status" value="1"/>
</dbReference>
<dbReference type="InterPro" id="IPR056709">
    <property type="entry name" value="DUF7807"/>
</dbReference>
<proteinExistence type="predicted"/>
<keyword evidence="2" id="KW-0472">Membrane</keyword>
<dbReference type="EMBL" id="CANHGI010000006">
    <property type="protein sequence ID" value="CAI5455694.1"/>
    <property type="molecule type" value="Genomic_DNA"/>
</dbReference>
<name>A0A9P1N932_9PELO</name>
<dbReference type="Proteomes" id="UP001152747">
    <property type="component" value="Unassembled WGS sequence"/>
</dbReference>
<feature type="transmembrane region" description="Helical" evidence="2">
    <location>
        <begin position="128"/>
        <end position="149"/>
    </location>
</feature>